<feature type="signal peptide" evidence="1">
    <location>
        <begin position="1"/>
        <end position="17"/>
    </location>
</feature>
<evidence type="ECO:0000256" key="1">
    <source>
        <dbReference type="SAM" id="SignalP"/>
    </source>
</evidence>
<organism evidence="2">
    <name type="scientific">Anopheles marajoara</name>
    <dbReference type="NCBI Taxonomy" id="58244"/>
    <lineage>
        <taxon>Eukaryota</taxon>
        <taxon>Metazoa</taxon>
        <taxon>Ecdysozoa</taxon>
        <taxon>Arthropoda</taxon>
        <taxon>Hexapoda</taxon>
        <taxon>Insecta</taxon>
        <taxon>Pterygota</taxon>
        <taxon>Neoptera</taxon>
        <taxon>Endopterygota</taxon>
        <taxon>Diptera</taxon>
        <taxon>Nematocera</taxon>
        <taxon>Culicoidea</taxon>
        <taxon>Culicidae</taxon>
        <taxon>Anophelinae</taxon>
        <taxon>Anopheles</taxon>
    </lineage>
</organism>
<dbReference type="EMBL" id="GGFJ01012099">
    <property type="protein sequence ID" value="MBW61240.1"/>
    <property type="molecule type" value="Transcribed_RNA"/>
</dbReference>
<name>A0A2M4C7F2_9DIPT</name>
<reference evidence="2" key="1">
    <citation type="submission" date="2018-01" db="EMBL/GenBank/DDBJ databases">
        <title>An insight into the sialome of Amazonian anophelines.</title>
        <authorList>
            <person name="Ribeiro J.M."/>
            <person name="Scarpassa V."/>
            <person name="Calvo E."/>
        </authorList>
    </citation>
    <scope>NUCLEOTIDE SEQUENCE</scope>
    <source>
        <tissue evidence="2">Salivary glands</tissue>
    </source>
</reference>
<feature type="chain" id="PRO_5014888939" evidence="1">
    <location>
        <begin position="18"/>
        <end position="119"/>
    </location>
</feature>
<accession>A0A2M4C7F2</accession>
<keyword evidence="1" id="KW-0732">Signal</keyword>
<sequence>MACLLLLLALLLLLSSGSPVPLRPPTVLLSTVTISCSALYSDSCFSCTPATVSSAPVAGGCFTFGCITLGANTCGCGRWFVSGLCAVSLKNVCRMSKFFGTTCRVSVFGVCWIVATTCE</sequence>
<proteinExistence type="predicted"/>
<dbReference type="AlphaFoldDB" id="A0A2M4C7F2"/>
<evidence type="ECO:0000313" key="2">
    <source>
        <dbReference type="EMBL" id="MBW61240.1"/>
    </source>
</evidence>
<protein>
    <submittedName>
        <fullName evidence="2">Putative secreted protein</fullName>
    </submittedName>
</protein>